<dbReference type="EMBL" id="MT144104">
    <property type="protein sequence ID" value="QJA48809.1"/>
    <property type="molecule type" value="Genomic_DNA"/>
</dbReference>
<sequence>MKTELKKITATTNELAKLFGVVPKYVSELVTLRGMPKVKHNTFNLIECVKWRFADLENIHKKECEKLKADDPMKDVARKNAELKEFQLQEIRKNLLPADKVKSDMIIFLTTIKTGVNGLGAKVGPRLKNENDVKKIIRTIDAEVNNILNRISLGV</sequence>
<dbReference type="AlphaFoldDB" id="A0A6H1ZMV7"/>
<name>A0A6H1ZMV7_9ZZZZ</name>
<evidence type="ECO:0000313" key="1">
    <source>
        <dbReference type="EMBL" id="QJA48809.1"/>
    </source>
</evidence>
<gene>
    <name evidence="1" type="ORF">TM448A01162_0001</name>
    <name evidence="2" type="ORF">TM448B01279_0020</name>
</gene>
<protein>
    <submittedName>
        <fullName evidence="1">Putative terminase</fullName>
    </submittedName>
</protein>
<accession>A0A6H1ZMV7</accession>
<organism evidence="1">
    <name type="scientific">viral metagenome</name>
    <dbReference type="NCBI Taxonomy" id="1070528"/>
    <lineage>
        <taxon>unclassified sequences</taxon>
        <taxon>metagenomes</taxon>
        <taxon>organismal metagenomes</taxon>
    </lineage>
</organism>
<dbReference type="EMBL" id="MT144730">
    <property type="protein sequence ID" value="QJH98396.1"/>
    <property type="molecule type" value="Genomic_DNA"/>
</dbReference>
<reference evidence="1" key="1">
    <citation type="submission" date="2020-03" db="EMBL/GenBank/DDBJ databases">
        <title>The deep terrestrial virosphere.</title>
        <authorList>
            <person name="Holmfeldt K."/>
            <person name="Nilsson E."/>
            <person name="Simone D."/>
            <person name="Lopez-Fernandez M."/>
            <person name="Wu X."/>
            <person name="de Brujin I."/>
            <person name="Lundin D."/>
            <person name="Andersson A."/>
            <person name="Bertilsson S."/>
            <person name="Dopson M."/>
        </authorList>
    </citation>
    <scope>NUCLEOTIDE SEQUENCE</scope>
    <source>
        <strain evidence="1">TM448A01162</strain>
        <strain evidence="2">TM448B01279</strain>
    </source>
</reference>
<proteinExistence type="predicted"/>
<evidence type="ECO:0000313" key="2">
    <source>
        <dbReference type="EMBL" id="QJH98396.1"/>
    </source>
</evidence>